<dbReference type="InterPro" id="IPR006311">
    <property type="entry name" value="TAT_signal"/>
</dbReference>
<accession>A0ABY3SQT3</accession>
<proteinExistence type="predicted"/>
<dbReference type="InterPro" id="IPR019546">
    <property type="entry name" value="TAT_signal_bac_arc"/>
</dbReference>
<evidence type="ECO:0000313" key="2">
    <source>
        <dbReference type="Proteomes" id="UP001649230"/>
    </source>
</evidence>
<dbReference type="RefSeq" id="WP_235122471.1">
    <property type="nucleotide sequence ID" value="NZ_CP090978.1"/>
</dbReference>
<name>A0ABY3SQT3_9BACL</name>
<gene>
    <name evidence="1" type="ORF">L0M14_13015</name>
</gene>
<dbReference type="Proteomes" id="UP001649230">
    <property type="component" value="Chromosome"/>
</dbReference>
<dbReference type="PROSITE" id="PS51318">
    <property type="entry name" value="TAT"/>
    <property type="match status" value="1"/>
</dbReference>
<evidence type="ECO:0000313" key="1">
    <source>
        <dbReference type="EMBL" id="UJF35915.1"/>
    </source>
</evidence>
<organism evidence="1 2">
    <name type="scientific">Paenibacillus hexagrammi</name>
    <dbReference type="NCBI Taxonomy" id="2908839"/>
    <lineage>
        <taxon>Bacteria</taxon>
        <taxon>Bacillati</taxon>
        <taxon>Bacillota</taxon>
        <taxon>Bacilli</taxon>
        <taxon>Bacillales</taxon>
        <taxon>Paenibacillaceae</taxon>
        <taxon>Paenibacillus</taxon>
    </lineage>
</organism>
<dbReference type="EMBL" id="CP090978">
    <property type="protein sequence ID" value="UJF35915.1"/>
    <property type="molecule type" value="Genomic_DNA"/>
</dbReference>
<sequence>MPEPQTWTRRSFLRRLTVLAATVAAGSLTASYASFVEPRWYETTRLQLSFPNLPSAFHGTKILLLSDLHIGHHFELSHLKDLITKVRAKSRT</sequence>
<dbReference type="NCBIfam" id="TIGR01409">
    <property type="entry name" value="TAT_signal_seq"/>
    <property type="match status" value="1"/>
</dbReference>
<protein>
    <submittedName>
        <fullName evidence="1">Twin-arginine translocation signal domain-containing protein</fullName>
    </submittedName>
</protein>
<reference evidence="1 2" key="1">
    <citation type="journal article" date="2024" name="Int. J. Syst. Evol. Microbiol.">
        <title>Paenibacillus hexagrammi sp. nov., a novel bacterium isolated from the gut content of Hexagrammos agrammus.</title>
        <authorList>
            <person name="Jung H.K."/>
            <person name="Kim D.G."/>
            <person name="Zin H."/>
            <person name="Park J."/>
            <person name="Jung H."/>
            <person name="Kim Y.O."/>
            <person name="Kong H.J."/>
            <person name="Kim J.W."/>
            <person name="Kim Y.S."/>
        </authorList>
    </citation>
    <scope>NUCLEOTIDE SEQUENCE [LARGE SCALE GENOMIC DNA]</scope>
    <source>
        <strain evidence="1 2">YPD9-1</strain>
    </source>
</reference>
<keyword evidence="2" id="KW-1185">Reference proteome</keyword>